<dbReference type="SUPFAM" id="SSF144064">
    <property type="entry name" value="Heme iron utilization protein-like"/>
    <property type="match status" value="1"/>
</dbReference>
<organism evidence="2 3">
    <name type="scientific">Pseudooceanicola lipolyticus</name>
    <dbReference type="NCBI Taxonomy" id="2029104"/>
    <lineage>
        <taxon>Bacteria</taxon>
        <taxon>Pseudomonadati</taxon>
        <taxon>Pseudomonadota</taxon>
        <taxon>Alphaproteobacteria</taxon>
        <taxon>Rhodobacterales</taxon>
        <taxon>Paracoccaceae</taxon>
        <taxon>Pseudooceanicola</taxon>
    </lineage>
</organism>
<proteinExistence type="predicted"/>
<accession>A0A2M8IYM1</accession>
<sequence length="350" mass="38634">MAQTETAQLTPDAIREAFKTRGGRARDVAEALGLREAQLVAAHIGQGTTAIAAHPDRLIPAIERLGTCMALTRNASCVIEKDGVYSDYHPGEHAAMTLNPDIDMRLFPKHWVHGFLQEQETDTGIRRSVQVFDAAGDAVHKTYLREGSDLAAWAALKADLALPEQRDVLEVEDRTPPEGAKSDPSKRDLLLKEWRRLTDTHQFLRLCAKFRMNRLGAYRIAGEPFVRALAPAAVPELLKQAQQNAIQIMVFVGNRGCIEIHSGPVHTLKAMGPWENVLDPGFNLHLRQDHVAEVWAVEKPTKRGAAISVEAFDAEGNLIVQFFPVAKDDNDHRPAWKKIVAGLPGLEVPA</sequence>
<dbReference type="Gene3D" id="3.40.1570.10">
    <property type="entry name" value="HemS/ChuS/ChuX like domains"/>
    <property type="match status" value="2"/>
</dbReference>
<dbReference type="AlphaFoldDB" id="A0A2M8IYM1"/>
<evidence type="ECO:0000259" key="1">
    <source>
        <dbReference type="Pfam" id="PF05171"/>
    </source>
</evidence>
<dbReference type="EMBL" id="PGTB01000080">
    <property type="protein sequence ID" value="PJE35623.1"/>
    <property type="molecule type" value="Genomic_DNA"/>
</dbReference>
<dbReference type="GO" id="GO:0006826">
    <property type="term" value="P:iron ion transport"/>
    <property type="evidence" value="ECO:0007669"/>
    <property type="project" value="InterPro"/>
</dbReference>
<dbReference type="OrthoDB" id="316630at2"/>
<name>A0A2M8IYM1_9RHOB</name>
<reference evidence="2 3" key="1">
    <citation type="journal article" date="2018" name="Int. J. Syst. Evol. Microbiol.">
        <title>Pseudooceanicola lipolyticus sp. nov., a marine alphaproteobacterium, reclassification of Oceanicola flagellatus as Pseudooceanicola flagellatus comb. nov. and emended description of the genus Pseudooceanicola.</title>
        <authorList>
            <person name="Huang M.-M."/>
            <person name="Guo L.-L."/>
            <person name="Wu Y.-H."/>
            <person name="Lai Q.-L."/>
            <person name="Shao Z.-Z."/>
            <person name="Wang C.-S."/>
            <person name="Wu M."/>
            <person name="Xu X.-W."/>
        </authorList>
    </citation>
    <scope>NUCLEOTIDE SEQUENCE [LARGE SCALE GENOMIC DNA]</scope>
    <source>
        <strain evidence="2 3">157</strain>
    </source>
</reference>
<feature type="domain" description="Haemin-degrading HemS/ChuX" evidence="1">
    <location>
        <begin position="34"/>
        <end position="160"/>
    </location>
</feature>
<protein>
    <submittedName>
        <fullName evidence="2">Hemin-degrading factor</fullName>
    </submittedName>
</protein>
<comment type="caution">
    <text evidence="2">The sequence shown here is derived from an EMBL/GenBank/DDBJ whole genome shotgun (WGS) entry which is preliminary data.</text>
</comment>
<feature type="domain" description="Haemin-degrading HemS/ChuX" evidence="1">
    <location>
        <begin position="212"/>
        <end position="343"/>
    </location>
</feature>
<gene>
    <name evidence="2" type="ORF">CVM52_16155</name>
</gene>
<dbReference type="RefSeq" id="WP_100163510.1">
    <property type="nucleotide sequence ID" value="NZ_PGTB01000080.1"/>
</dbReference>
<keyword evidence="3" id="KW-1185">Reference proteome</keyword>
<dbReference type="CDD" id="cd16830">
    <property type="entry name" value="HemS-like_N"/>
    <property type="match status" value="1"/>
</dbReference>
<dbReference type="InterPro" id="IPR007845">
    <property type="entry name" value="HemS/ChuX_dom"/>
</dbReference>
<dbReference type="CDD" id="cd16831">
    <property type="entry name" value="HemS-like_C"/>
    <property type="match status" value="1"/>
</dbReference>
<evidence type="ECO:0000313" key="2">
    <source>
        <dbReference type="EMBL" id="PJE35623.1"/>
    </source>
</evidence>
<dbReference type="InterPro" id="IPR053733">
    <property type="entry name" value="Heme_Transport_Util_sf"/>
</dbReference>
<evidence type="ECO:0000313" key="3">
    <source>
        <dbReference type="Proteomes" id="UP000231553"/>
    </source>
</evidence>
<dbReference type="Proteomes" id="UP000231553">
    <property type="component" value="Unassembled WGS sequence"/>
</dbReference>
<dbReference type="Pfam" id="PF05171">
    <property type="entry name" value="HemS"/>
    <property type="match status" value="2"/>
</dbReference>